<proteinExistence type="predicted"/>
<dbReference type="WBParaSite" id="TCNE_0000691601-mRNA-1">
    <property type="protein sequence ID" value="TCNE_0000691601-mRNA-1"/>
    <property type="gene ID" value="TCNE_0000691601"/>
</dbReference>
<gene>
    <name evidence="7" type="ORF">TCNE_LOCUS6916</name>
</gene>
<dbReference type="PROSITE" id="PS50801">
    <property type="entry name" value="STAS"/>
    <property type="match status" value="1"/>
</dbReference>
<accession>A0A183UEJ6</accession>
<keyword evidence="4 5" id="KW-0472">Membrane</keyword>
<dbReference type="Gene3D" id="3.30.750.24">
    <property type="entry name" value="STAS domain"/>
    <property type="match status" value="1"/>
</dbReference>
<keyword evidence="2 5" id="KW-0812">Transmembrane</keyword>
<feature type="transmembrane region" description="Helical" evidence="5">
    <location>
        <begin position="262"/>
        <end position="282"/>
    </location>
</feature>
<evidence type="ECO:0000256" key="1">
    <source>
        <dbReference type="ARBA" id="ARBA00004141"/>
    </source>
</evidence>
<feature type="domain" description="STAS" evidence="6">
    <location>
        <begin position="509"/>
        <end position="636"/>
    </location>
</feature>
<feature type="transmembrane region" description="Helical" evidence="5">
    <location>
        <begin position="391"/>
        <end position="408"/>
    </location>
</feature>
<evidence type="ECO:0000313" key="7">
    <source>
        <dbReference type="EMBL" id="VDM38237.1"/>
    </source>
</evidence>
<dbReference type="CDD" id="cd07042">
    <property type="entry name" value="STAS_SulP_like_sulfate_transporter"/>
    <property type="match status" value="1"/>
</dbReference>
<dbReference type="InterPro" id="IPR001902">
    <property type="entry name" value="SLC26A/SulP_fam"/>
</dbReference>
<dbReference type="Pfam" id="PF01740">
    <property type="entry name" value="STAS"/>
    <property type="match status" value="1"/>
</dbReference>
<evidence type="ECO:0000256" key="5">
    <source>
        <dbReference type="SAM" id="Phobius"/>
    </source>
</evidence>
<dbReference type="InterPro" id="IPR002645">
    <property type="entry name" value="STAS_dom"/>
</dbReference>
<dbReference type="InterPro" id="IPR011547">
    <property type="entry name" value="SLC26A/SulP_dom"/>
</dbReference>
<comment type="subcellular location">
    <subcellularLocation>
        <location evidence="1">Membrane</location>
        <topology evidence="1">Multi-pass membrane protein</topology>
    </subcellularLocation>
</comment>
<evidence type="ECO:0000313" key="8">
    <source>
        <dbReference type="Proteomes" id="UP000050794"/>
    </source>
</evidence>
<evidence type="ECO:0000256" key="3">
    <source>
        <dbReference type="ARBA" id="ARBA00022989"/>
    </source>
</evidence>
<evidence type="ECO:0000256" key="2">
    <source>
        <dbReference type="ARBA" id="ARBA00022692"/>
    </source>
</evidence>
<dbReference type="Pfam" id="PF00916">
    <property type="entry name" value="Sulfate_transp"/>
    <property type="match status" value="1"/>
</dbReference>
<reference evidence="9" key="1">
    <citation type="submission" date="2016-06" db="UniProtKB">
        <authorList>
            <consortium name="WormBaseParasite"/>
        </authorList>
    </citation>
    <scope>IDENTIFICATION</scope>
</reference>
<dbReference type="Proteomes" id="UP000050794">
    <property type="component" value="Unassembled WGS sequence"/>
</dbReference>
<evidence type="ECO:0000313" key="9">
    <source>
        <dbReference type="WBParaSite" id="TCNE_0000691601-mRNA-1"/>
    </source>
</evidence>
<protein>
    <submittedName>
        <fullName evidence="9">STAS domain-containing protein</fullName>
    </submittedName>
</protein>
<dbReference type="AlphaFoldDB" id="A0A183UEJ6"/>
<feature type="transmembrane region" description="Helical" evidence="5">
    <location>
        <begin position="349"/>
        <end position="371"/>
    </location>
</feature>
<sequence length="640" mass="70292">MDDGLREGRAVMNQEDFDEKYGYHPPISTTCHRAKKAARKCIDPCTSGRKFLKAVTGCVPILEWLPKYNFKGYLVRDIIGGLTTGIMHVPQGIAYSVLSGVAPVYGLYSSFFPVLFYMIFGTSRHTSIVVALMSGIANEQIMSKYVTTTNSTMNATEDTTLTPIQVASTLTFALGMIQFATGLLRLEFLTDYFSDQLVAGFTTGAACHVFTAQLDDIFGLTVPKVSGPGYIFRVSLITSVVFDISQFTEIDFQRIYDIIIRIPHANVCTVITSAIGIAFLYVGKDFISPFVNKRSPVKIPIPYELILVGSFVLIMFAAISYLLNLNERYGMIIVGDIPAGVPEPQLPNISILSDCLIGAAGIAAVTIAVHISMAKMLAKKMKYKIDARQELYALGLSAMLGGLFPIYPVSTALGRTMVNVESGSKTQLSSLFSCLLLLTIILWLGPLLETLPMWVWFIAFISTVAISVVEGLAISIAVALLTIIFRSQWPKSATLARIPDTNDFKDPRKYTAALPCPNICIFRFDSALLFVNAERFKRSITEAMSVWELDSNVVANNGNPPDKNYLIIDCSCIAFIDYTGATALKEVANDARSRHVELFLAATTANVRQSLEVSGFFSTVSKKYFFPTISDAFHFATANR</sequence>
<keyword evidence="3 5" id="KW-1133">Transmembrane helix</keyword>
<dbReference type="PANTHER" id="PTHR11814">
    <property type="entry name" value="SULFATE TRANSPORTER"/>
    <property type="match status" value="1"/>
</dbReference>
<dbReference type="EMBL" id="UYWY01019580">
    <property type="protein sequence ID" value="VDM38237.1"/>
    <property type="molecule type" value="Genomic_DNA"/>
</dbReference>
<reference evidence="7 8" key="2">
    <citation type="submission" date="2018-11" db="EMBL/GenBank/DDBJ databases">
        <authorList>
            <consortium name="Pathogen Informatics"/>
        </authorList>
    </citation>
    <scope>NUCLEOTIDE SEQUENCE [LARGE SCALE GENOMIC DNA]</scope>
</reference>
<name>A0A183UEJ6_TOXCA</name>
<feature type="transmembrane region" description="Helical" evidence="5">
    <location>
        <begin position="455"/>
        <end position="485"/>
    </location>
</feature>
<evidence type="ECO:0000256" key="4">
    <source>
        <dbReference type="ARBA" id="ARBA00023136"/>
    </source>
</evidence>
<dbReference type="SUPFAM" id="SSF52091">
    <property type="entry name" value="SpoIIaa-like"/>
    <property type="match status" value="1"/>
</dbReference>
<keyword evidence="8" id="KW-1185">Reference proteome</keyword>
<dbReference type="InterPro" id="IPR036513">
    <property type="entry name" value="STAS_dom_sf"/>
</dbReference>
<dbReference type="GO" id="GO:0016020">
    <property type="term" value="C:membrane"/>
    <property type="evidence" value="ECO:0007669"/>
    <property type="project" value="UniProtKB-SubCell"/>
</dbReference>
<dbReference type="GO" id="GO:0055085">
    <property type="term" value="P:transmembrane transport"/>
    <property type="evidence" value="ECO:0007669"/>
    <property type="project" value="InterPro"/>
</dbReference>
<feature type="transmembrane region" description="Helical" evidence="5">
    <location>
        <begin position="303"/>
        <end position="323"/>
    </location>
</feature>
<evidence type="ECO:0000259" key="6">
    <source>
        <dbReference type="PROSITE" id="PS50801"/>
    </source>
</evidence>
<organism evidence="8 9">
    <name type="scientific">Toxocara canis</name>
    <name type="common">Canine roundworm</name>
    <dbReference type="NCBI Taxonomy" id="6265"/>
    <lineage>
        <taxon>Eukaryota</taxon>
        <taxon>Metazoa</taxon>
        <taxon>Ecdysozoa</taxon>
        <taxon>Nematoda</taxon>
        <taxon>Chromadorea</taxon>
        <taxon>Rhabditida</taxon>
        <taxon>Spirurina</taxon>
        <taxon>Ascaridomorpha</taxon>
        <taxon>Ascaridoidea</taxon>
        <taxon>Toxocaridae</taxon>
        <taxon>Toxocara</taxon>
    </lineage>
</organism>
<feature type="transmembrane region" description="Helical" evidence="5">
    <location>
        <begin position="428"/>
        <end position="448"/>
    </location>
</feature>